<dbReference type="PANTHER" id="PTHR37946">
    <property type="entry name" value="SLL1969 PROTEIN"/>
    <property type="match status" value="1"/>
</dbReference>
<proteinExistence type="inferred from homology"/>
<dbReference type="Pfam" id="PF04219">
    <property type="entry name" value="DUF413"/>
    <property type="match status" value="1"/>
</dbReference>
<evidence type="ECO:0000313" key="5">
    <source>
        <dbReference type="Proteomes" id="UP000614811"/>
    </source>
</evidence>
<dbReference type="InterPro" id="IPR029058">
    <property type="entry name" value="AB_hydrolase_fold"/>
</dbReference>
<dbReference type="InterPro" id="IPR007335">
    <property type="entry name" value="DUF413"/>
</dbReference>
<comment type="similarity">
    <text evidence="1">Belongs to the MaoP family.</text>
</comment>
<evidence type="ECO:0000256" key="1">
    <source>
        <dbReference type="ARBA" id="ARBA00093464"/>
    </source>
</evidence>
<accession>A0A918RJ55</accession>
<evidence type="ECO:0000313" key="4">
    <source>
        <dbReference type="EMBL" id="GHA00048.1"/>
    </source>
</evidence>
<feature type="domain" description="DUF676" evidence="3">
    <location>
        <begin position="200"/>
        <end position="238"/>
    </location>
</feature>
<comment type="caution">
    <text evidence="4">The sequence shown here is derived from an EMBL/GenBank/DDBJ whole genome shotgun (WGS) entry which is preliminary data.</text>
</comment>
<organism evidence="4 5">
    <name type="scientific">Arenicella chitinivorans</name>
    <dbReference type="NCBI Taxonomy" id="1329800"/>
    <lineage>
        <taxon>Bacteria</taxon>
        <taxon>Pseudomonadati</taxon>
        <taxon>Pseudomonadota</taxon>
        <taxon>Gammaproteobacteria</taxon>
        <taxon>Arenicellales</taxon>
        <taxon>Arenicellaceae</taxon>
        <taxon>Arenicella</taxon>
    </lineage>
</organism>
<dbReference type="AlphaFoldDB" id="A0A918RJ55"/>
<keyword evidence="5" id="KW-1185">Reference proteome</keyword>
<dbReference type="InterPro" id="IPR007751">
    <property type="entry name" value="DUF676_lipase-like"/>
</dbReference>
<dbReference type="PANTHER" id="PTHR37946:SF1">
    <property type="entry name" value="SLL1969 PROTEIN"/>
    <property type="match status" value="1"/>
</dbReference>
<dbReference type="SUPFAM" id="SSF53474">
    <property type="entry name" value="alpha/beta-Hydrolases"/>
    <property type="match status" value="1"/>
</dbReference>
<name>A0A918RJ55_9GAMM</name>
<reference evidence="4" key="1">
    <citation type="journal article" date="2014" name="Int. J. Syst. Evol. Microbiol.">
        <title>Complete genome sequence of Corynebacterium casei LMG S-19264T (=DSM 44701T), isolated from a smear-ripened cheese.</title>
        <authorList>
            <consortium name="US DOE Joint Genome Institute (JGI-PGF)"/>
            <person name="Walter F."/>
            <person name="Albersmeier A."/>
            <person name="Kalinowski J."/>
            <person name="Ruckert C."/>
        </authorList>
    </citation>
    <scope>NUCLEOTIDE SEQUENCE</scope>
    <source>
        <strain evidence="4">KCTC 12711</strain>
    </source>
</reference>
<evidence type="ECO:0000256" key="2">
    <source>
        <dbReference type="ARBA" id="ARBA00093628"/>
    </source>
</evidence>
<reference evidence="4" key="2">
    <citation type="submission" date="2020-09" db="EMBL/GenBank/DDBJ databases">
        <authorList>
            <person name="Sun Q."/>
            <person name="Kim S."/>
        </authorList>
    </citation>
    <scope>NUCLEOTIDE SEQUENCE</scope>
    <source>
        <strain evidence="4">KCTC 12711</strain>
    </source>
</reference>
<evidence type="ECO:0000259" key="3">
    <source>
        <dbReference type="Pfam" id="PF05057"/>
    </source>
</evidence>
<dbReference type="Pfam" id="PF05057">
    <property type="entry name" value="DUF676"/>
    <property type="match status" value="1"/>
</dbReference>
<sequence>MHGVRANTHYGLNLPPGEYQFLVFTDLNSNARYEPTEVVGERAVWIPDEVTQTVIGDLDIPLEEPLKKKYTVTFTAAVSSGETPSLFYPAGTIRDINDPLFDRDVATLGLYHPAAFLEKARTMFYALEEDVPYKIPVIFVHGIGGTPAEFKHILEKMDRRRFRPWFFYYPSGSDLDQMALFFQNIFLSGRVIPVDEKLPIWIVAHSMGGLVVKEALNIQKKPKNRIVFISMASPFGGHPAAAKGHKMAPMVLPAWRDLDPDGEFIKNLYRRPTDPLVEHRLLYAYKKPNRSRLRENSDGVVSLSSQLRAEAQKAAFTQIGFNSSHSEMLAQDTVVDYVIDELSQAKTNLPPAHYYYLLADGFDVSNNHAYSDQQKHSLRYLGAYMHALADRKIAPLNADQKRFVSTALGERKPVNHIEKTWCKFVRLNQLSIAGCGLQK</sequence>
<dbReference type="Gene3D" id="3.40.50.1820">
    <property type="entry name" value="alpha/beta hydrolase"/>
    <property type="match status" value="1"/>
</dbReference>
<dbReference type="EMBL" id="BMXA01000001">
    <property type="protein sequence ID" value="GHA00048.1"/>
    <property type="molecule type" value="Genomic_DNA"/>
</dbReference>
<protein>
    <recommendedName>
        <fullName evidence="2">Macrodomain Ori protein</fullName>
    </recommendedName>
</protein>
<dbReference type="Proteomes" id="UP000614811">
    <property type="component" value="Unassembled WGS sequence"/>
</dbReference>
<gene>
    <name evidence="4" type="ORF">GCM10008090_05890</name>
</gene>